<keyword evidence="3" id="KW-1185">Reference proteome</keyword>
<dbReference type="SUPFAM" id="SSF52540">
    <property type="entry name" value="P-loop containing nucleoside triphosphate hydrolases"/>
    <property type="match status" value="1"/>
</dbReference>
<evidence type="ECO:0000259" key="1">
    <source>
        <dbReference type="PROSITE" id="PS50045"/>
    </source>
</evidence>
<dbReference type="Proteomes" id="UP000609651">
    <property type="component" value="Unassembled WGS sequence"/>
</dbReference>
<name>A0ABX1VIE8_9PLAN</name>
<evidence type="ECO:0000313" key="3">
    <source>
        <dbReference type="Proteomes" id="UP000609651"/>
    </source>
</evidence>
<dbReference type="PANTHER" id="PTHR30267">
    <property type="entry name" value="PROTEIN KINASE PRKA"/>
    <property type="match status" value="1"/>
</dbReference>
<sequence length="483" mass="53247">MTASADRPATLGDLKASGYQSVPVKAELRRNLLRKLKSGEEVFPGILGYEDSVFPQLYNAVLSKHDVLLLGLRGQGKTRMLRMLTALLDDAIPAVAGSEIHDDPLAPLSKYSRDLIAEKGDDTPIVWIGREARYNEKLATPDVTIADLIGEVDLIKHAGGALLSSEDAMHFGLIPRSHRGIFCMNELPDLAPKIQVGLFNVLEERDVQIRGFNVRLPLDLMCVFSANPEDYTNRGRIVTPLKDRIGSVVRTHYPTTRELGMRITEENAWTDRGAAHDDAEIDVAVPRFMKEVVEETSRLARTSPHVNQSSGVSVRMSVSNYENLLSNAERRGVTQGQSHVVARPSDLAHAAAGGRGKVEMSMTEEPGEEDDLLDRMTDEAVKNVFDQYLKPKKFRSVVEYVESGQTIRVGEGVTTKEYLELLDAVPNFKEDVEIIAGELEPDLAGGDYHEQLLACVAEFILEGLHVHNRLNRARTGAVASYGG</sequence>
<dbReference type="InterPro" id="IPR002078">
    <property type="entry name" value="Sigma_54_int"/>
</dbReference>
<dbReference type="Pfam" id="PF00158">
    <property type="entry name" value="Sigma54_activat"/>
    <property type="match status" value="1"/>
</dbReference>
<dbReference type="Gene3D" id="3.40.50.300">
    <property type="entry name" value="P-loop containing nucleotide triphosphate hydrolases"/>
    <property type="match status" value="1"/>
</dbReference>
<dbReference type="RefSeq" id="WP_171189536.1">
    <property type="nucleotide sequence ID" value="NZ_WTPX01000176.1"/>
</dbReference>
<dbReference type="EMBL" id="WTPX01000176">
    <property type="protein sequence ID" value="NNJ27630.1"/>
    <property type="molecule type" value="Genomic_DNA"/>
</dbReference>
<feature type="domain" description="Sigma-54 factor interaction" evidence="1">
    <location>
        <begin position="139"/>
        <end position="248"/>
    </location>
</feature>
<organism evidence="2 3">
    <name type="scientific">Alienimonas chondri</name>
    <dbReference type="NCBI Taxonomy" id="2681879"/>
    <lineage>
        <taxon>Bacteria</taxon>
        <taxon>Pseudomonadati</taxon>
        <taxon>Planctomycetota</taxon>
        <taxon>Planctomycetia</taxon>
        <taxon>Planctomycetales</taxon>
        <taxon>Planctomycetaceae</taxon>
        <taxon>Alienimonas</taxon>
    </lineage>
</organism>
<reference evidence="2 3" key="1">
    <citation type="journal article" date="2020" name="Syst. Appl. Microbiol.">
        <title>Alienimonas chondri sp. nov., a novel planctomycete isolated from the biofilm of the red alga Chondrus crispus.</title>
        <authorList>
            <person name="Vitorino I."/>
            <person name="Albuquerque L."/>
            <person name="Wiegand S."/>
            <person name="Kallscheuer N."/>
            <person name="da Costa M.S."/>
            <person name="Lobo-da-Cunha A."/>
            <person name="Jogler C."/>
            <person name="Lage O.M."/>
        </authorList>
    </citation>
    <scope>NUCLEOTIDE SEQUENCE [LARGE SCALE GENOMIC DNA]</scope>
    <source>
        <strain evidence="2 3">LzC2</strain>
    </source>
</reference>
<dbReference type="PANTHER" id="PTHR30267:SF2">
    <property type="entry name" value="PROTEIN PRKA"/>
    <property type="match status" value="1"/>
</dbReference>
<comment type="caution">
    <text evidence="2">The sequence shown here is derived from an EMBL/GenBank/DDBJ whole genome shotgun (WGS) entry which is preliminary data.</text>
</comment>
<dbReference type="InterPro" id="IPR027417">
    <property type="entry name" value="P-loop_NTPase"/>
</dbReference>
<accession>A0ABX1VIE8</accession>
<dbReference type="PROSITE" id="PS50045">
    <property type="entry name" value="SIGMA54_INTERACT_4"/>
    <property type="match status" value="1"/>
</dbReference>
<gene>
    <name evidence="2" type="ORF">LzC2_37370</name>
</gene>
<proteinExistence type="predicted"/>
<protein>
    <recommendedName>
        <fullName evidence="1">Sigma-54 factor interaction domain-containing protein</fullName>
    </recommendedName>
</protein>
<evidence type="ECO:0000313" key="2">
    <source>
        <dbReference type="EMBL" id="NNJ27630.1"/>
    </source>
</evidence>